<evidence type="ECO:0000313" key="6">
    <source>
        <dbReference type="Proteomes" id="UP000280707"/>
    </source>
</evidence>
<feature type="domain" description="AMP-dependent synthetase/ligase" evidence="4">
    <location>
        <begin position="28"/>
        <end position="437"/>
    </location>
</feature>
<keyword evidence="2" id="KW-0067">ATP-binding</keyword>
<evidence type="ECO:0000313" key="5">
    <source>
        <dbReference type="EMBL" id="VEH73407.1"/>
    </source>
</evidence>
<evidence type="ECO:0000256" key="3">
    <source>
        <dbReference type="ARBA" id="ARBA00024484"/>
    </source>
</evidence>
<reference evidence="5 6" key="1">
    <citation type="submission" date="2018-12" db="EMBL/GenBank/DDBJ databases">
        <authorList>
            <consortium name="Pathogen Informatics"/>
        </authorList>
    </citation>
    <scope>NUCLEOTIDE SEQUENCE [LARGE SCALE GENOMIC DNA]</scope>
    <source>
        <strain evidence="5 6">NCTC934</strain>
    </source>
</reference>
<dbReference type="InterPro" id="IPR045851">
    <property type="entry name" value="AMP-bd_C_sf"/>
</dbReference>
<dbReference type="Proteomes" id="UP000280707">
    <property type="component" value="Chromosome"/>
</dbReference>
<dbReference type="InterPro" id="IPR020845">
    <property type="entry name" value="AMP-binding_CS"/>
</dbReference>
<dbReference type="CDD" id="cd05907">
    <property type="entry name" value="VL_LC_FACS_like"/>
    <property type="match status" value="1"/>
</dbReference>
<gene>
    <name evidence="5" type="primary">fadD5</name>
    <name evidence="5" type="ORF">NCTC934_01708</name>
</gene>
<keyword evidence="6" id="KW-1185">Reference proteome</keyword>
<keyword evidence="5" id="KW-0436">Ligase</keyword>
<dbReference type="PROSITE" id="PS00455">
    <property type="entry name" value="AMP_BINDING"/>
    <property type="match status" value="1"/>
</dbReference>
<organism evidence="5 6">
    <name type="scientific">Corynebacterium segmentosum</name>
    <dbReference type="NCBI Taxonomy" id="43990"/>
    <lineage>
        <taxon>Bacteria</taxon>
        <taxon>Bacillati</taxon>
        <taxon>Actinomycetota</taxon>
        <taxon>Actinomycetes</taxon>
        <taxon>Mycobacteriales</taxon>
        <taxon>Corynebacteriaceae</taxon>
        <taxon>Corynebacterium</taxon>
    </lineage>
</organism>
<evidence type="ECO:0000259" key="4">
    <source>
        <dbReference type="Pfam" id="PF00501"/>
    </source>
</evidence>
<protein>
    <submittedName>
        <fullName evidence="5">Acyl-CoA synthetase</fullName>
        <ecNumber evidence="5">6.2.1.3</ecNumber>
    </submittedName>
</protein>
<sequence>MTLQQVHTPAEFTIEPGETCLTALMDTAKKRPHGVMFTRPANYEWVNVTGKEFIDEVFEVAQGLIALGVEQGDRIALISATRYEWSLLDYAIWAAGAASVPVYPSSSASQVRWIIEDSGAVLAITETREHSELVENLVLQDDGEPNLKGSPSQLRRVLEINSSAIDTLKFEGRSVGTDEVSARIAATNTDDLASLVYTSGTTGRPKGCILTHRNWLSEARALTTNPIGVFAVPGSHTLTFLPLAHVFSRAVSIAVAIRGASQNHWSDFSTISIEFARSRPNVILGVPRVFEKVRNSAASKAADSGIKSFLFEQSEKIAIDYSKALDTPDGPDRLLKIKHKLFDKLVYSTIRQGVGGNVRYCITGGSAMGHDLLHWFRGIGVPIYEGYGLTETAAAAAVDYVDQSIGTVGPPLGGVTLRINDDGEVCIKGGMVFEGYWNDPEATEEAFEDGWYNTGDLGEIDDDGKLTITGRKKDLIVTAGGKNVSPGPMEDILRGHPLISQAMVVGDGKPFVGALITLDPDILKRWKLDHNIPENRSMDDIATDATLRAEVQDAVNKVNSTVSHAEGIKKFYILESDLTEDENELTPTMKVKRNVVAQRYASAIEHIYKR</sequence>
<keyword evidence="1" id="KW-0547">Nucleotide-binding</keyword>
<proteinExistence type="predicted"/>
<dbReference type="Gene3D" id="3.40.50.12780">
    <property type="entry name" value="N-terminal domain of ligase-like"/>
    <property type="match status" value="1"/>
</dbReference>
<dbReference type="InterPro" id="IPR042099">
    <property type="entry name" value="ANL_N_sf"/>
</dbReference>
<evidence type="ECO:0000256" key="1">
    <source>
        <dbReference type="ARBA" id="ARBA00022741"/>
    </source>
</evidence>
<dbReference type="PANTHER" id="PTHR43272:SF33">
    <property type="entry name" value="AMP-BINDING DOMAIN-CONTAINING PROTEIN-RELATED"/>
    <property type="match status" value="1"/>
</dbReference>
<dbReference type="Gene3D" id="3.30.300.30">
    <property type="match status" value="1"/>
</dbReference>
<dbReference type="EC" id="6.2.1.3" evidence="5"/>
<name>A0ABY6TFL5_9CORY</name>
<dbReference type="EMBL" id="LR134408">
    <property type="protein sequence ID" value="VEH73407.1"/>
    <property type="molecule type" value="Genomic_DNA"/>
</dbReference>
<dbReference type="InterPro" id="IPR000873">
    <property type="entry name" value="AMP-dep_synth/lig_dom"/>
</dbReference>
<evidence type="ECO:0000256" key="2">
    <source>
        <dbReference type="ARBA" id="ARBA00022840"/>
    </source>
</evidence>
<dbReference type="PANTHER" id="PTHR43272">
    <property type="entry name" value="LONG-CHAIN-FATTY-ACID--COA LIGASE"/>
    <property type="match status" value="1"/>
</dbReference>
<dbReference type="Pfam" id="PF00501">
    <property type="entry name" value="AMP-binding"/>
    <property type="match status" value="1"/>
</dbReference>
<dbReference type="RefSeq" id="WP_126319557.1">
    <property type="nucleotide sequence ID" value="NZ_LR134408.1"/>
</dbReference>
<comment type="catalytic activity">
    <reaction evidence="3">
        <text>a long-chain fatty acid + ATP + CoA = a long-chain fatty acyl-CoA + AMP + diphosphate</text>
        <dbReference type="Rhea" id="RHEA:15421"/>
        <dbReference type="ChEBI" id="CHEBI:30616"/>
        <dbReference type="ChEBI" id="CHEBI:33019"/>
        <dbReference type="ChEBI" id="CHEBI:57287"/>
        <dbReference type="ChEBI" id="CHEBI:57560"/>
        <dbReference type="ChEBI" id="CHEBI:83139"/>
        <dbReference type="ChEBI" id="CHEBI:456215"/>
        <dbReference type="EC" id="6.2.1.3"/>
    </reaction>
    <physiologicalReaction direction="left-to-right" evidence="3">
        <dbReference type="Rhea" id="RHEA:15422"/>
    </physiologicalReaction>
</comment>
<dbReference type="SUPFAM" id="SSF56801">
    <property type="entry name" value="Acetyl-CoA synthetase-like"/>
    <property type="match status" value="1"/>
</dbReference>
<dbReference type="Pfam" id="PF23562">
    <property type="entry name" value="AMP-binding_C_3"/>
    <property type="match status" value="1"/>
</dbReference>
<accession>A0ABY6TFL5</accession>
<dbReference type="GO" id="GO:0004467">
    <property type="term" value="F:long-chain fatty acid-CoA ligase activity"/>
    <property type="evidence" value="ECO:0007669"/>
    <property type="project" value="UniProtKB-EC"/>
</dbReference>